<dbReference type="AlphaFoldDB" id="B9XDM9"/>
<name>B9XDM9_PEDPL</name>
<evidence type="ECO:0000313" key="1">
    <source>
        <dbReference type="EMBL" id="EEF62175.1"/>
    </source>
</evidence>
<organism evidence="1 2">
    <name type="scientific">Pedosphaera parvula (strain Ellin514)</name>
    <dbReference type="NCBI Taxonomy" id="320771"/>
    <lineage>
        <taxon>Bacteria</taxon>
        <taxon>Pseudomonadati</taxon>
        <taxon>Verrucomicrobiota</taxon>
        <taxon>Pedosphaerae</taxon>
        <taxon>Pedosphaerales</taxon>
        <taxon>Pedosphaeraceae</taxon>
        <taxon>Pedosphaera</taxon>
    </lineage>
</organism>
<proteinExistence type="predicted"/>
<accession>B9XDM9</accession>
<reference evidence="1 2" key="1">
    <citation type="journal article" date="2011" name="J. Bacteriol.">
        <title>Genome sequence of 'Pedosphaera parvula' Ellin514, an aerobic Verrucomicrobial isolate from pasture soil.</title>
        <authorList>
            <person name="Kant R."/>
            <person name="van Passel M.W."/>
            <person name="Sangwan P."/>
            <person name="Palva A."/>
            <person name="Lucas S."/>
            <person name="Copeland A."/>
            <person name="Lapidus A."/>
            <person name="Glavina Del Rio T."/>
            <person name="Dalin E."/>
            <person name="Tice H."/>
            <person name="Bruce D."/>
            <person name="Goodwin L."/>
            <person name="Pitluck S."/>
            <person name="Chertkov O."/>
            <person name="Larimer F.W."/>
            <person name="Land M.L."/>
            <person name="Hauser L."/>
            <person name="Brettin T.S."/>
            <person name="Detter J.C."/>
            <person name="Han S."/>
            <person name="de Vos W.M."/>
            <person name="Janssen P.H."/>
            <person name="Smidt H."/>
        </authorList>
    </citation>
    <scope>NUCLEOTIDE SEQUENCE [LARGE SCALE GENOMIC DNA]</scope>
    <source>
        <strain evidence="1 2">Ellin514</strain>
    </source>
</reference>
<sequence>MRLSHAKTLGTFYNLQIDRLASRIINPLSLTIWRQVAQPQTRKTCAKNSALLGHKRKCGWQGNDYLP</sequence>
<dbReference type="Proteomes" id="UP000003688">
    <property type="component" value="Unassembled WGS sequence"/>
</dbReference>
<keyword evidence="2" id="KW-1185">Reference proteome</keyword>
<evidence type="ECO:0000313" key="2">
    <source>
        <dbReference type="Proteomes" id="UP000003688"/>
    </source>
</evidence>
<gene>
    <name evidence="1" type="ORF">Cflav_PD6450</name>
</gene>
<comment type="caution">
    <text evidence="1">The sequence shown here is derived from an EMBL/GenBank/DDBJ whole genome shotgun (WGS) entry which is preliminary data.</text>
</comment>
<dbReference type="EMBL" id="ABOX02000006">
    <property type="protein sequence ID" value="EEF62175.1"/>
    <property type="molecule type" value="Genomic_DNA"/>
</dbReference>
<protein>
    <submittedName>
        <fullName evidence="1">Uncharacterized protein</fullName>
    </submittedName>
</protein>